<comment type="caution">
    <text evidence="1">The sequence shown here is derived from an EMBL/GenBank/DDBJ whole genome shotgun (WGS) entry which is preliminary data.</text>
</comment>
<name>A0A392PP45_9FABA</name>
<evidence type="ECO:0000313" key="2">
    <source>
        <dbReference type="Proteomes" id="UP000265520"/>
    </source>
</evidence>
<evidence type="ECO:0000313" key="1">
    <source>
        <dbReference type="EMBL" id="MCI13861.1"/>
    </source>
</evidence>
<protein>
    <submittedName>
        <fullName evidence="1">Putative ribonuclease H protein</fullName>
    </submittedName>
</protein>
<feature type="non-terminal residue" evidence="1">
    <location>
        <position position="57"/>
    </location>
</feature>
<dbReference type="EMBL" id="LXQA010089935">
    <property type="protein sequence ID" value="MCI13861.1"/>
    <property type="molecule type" value="Genomic_DNA"/>
</dbReference>
<dbReference type="Proteomes" id="UP000265520">
    <property type="component" value="Unassembled WGS sequence"/>
</dbReference>
<sequence>MMTLKLDMAKAYDRMEWLFIRSTLQATGFPPTTVSYQLLVNGQPSKSFKPEREVSAK</sequence>
<accession>A0A392PP45</accession>
<organism evidence="1 2">
    <name type="scientific">Trifolium medium</name>
    <dbReference type="NCBI Taxonomy" id="97028"/>
    <lineage>
        <taxon>Eukaryota</taxon>
        <taxon>Viridiplantae</taxon>
        <taxon>Streptophyta</taxon>
        <taxon>Embryophyta</taxon>
        <taxon>Tracheophyta</taxon>
        <taxon>Spermatophyta</taxon>
        <taxon>Magnoliopsida</taxon>
        <taxon>eudicotyledons</taxon>
        <taxon>Gunneridae</taxon>
        <taxon>Pentapetalae</taxon>
        <taxon>rosids</taxon>
        <taxon>fabids</taxon>
        <taxon>Fabales</taxon>
        <taxon>Fabaceae</taxon>
        <taxon>Papilionoideae</taxon>
        <taxon>50 kb inversion clade</taxon>
        <taxon>NPAAA clade</taxon>
        <taxon>Hologalegina</taxon>
        <taxon>IRL clade</taxon>
        <taxon>Trifolieae</taxon>
        <taxon>Trifolium</taxon>
    </lineage>
</organism>
<dbReference type="AlphaFoldDB" id="A0A392PP45"/>
<proteinExistence type="predicted"/>
<reference evidence="1 2" key="1">
    <citation type="journal article" date="2018" name="Front. Plant Sci.">
        <title>Red Clover (Trifolium pratense) and Zigzag Clover (T. medium) - A Picture of Genomic Similarities and Differences.</title>
        <authorList>
            <person name="Dluhosova J."/>
            <person name="Istvanek J."/>
            <person name="Nedelnik J."/>
            <person name="Repkova J."/>
        </authorList>
    </citation>
    <scope>NUCLEOTIDE SEQUENCE [LARGE SCALE GENOMIC DNA]</scope>
    <source>
        <strain evidence="2">cv. 10/8</strain>
        <tissue evidence="1">Leaf</tissue>
    </source>
</reference>
<keyword evidence="2" id="KW-1185">Reference proteome</keyword>